<evidence type="ECO:0000313" key="2">
    <source>
        <dbReference type="EMBL" id="OGD58943.1"/>
    </source>
</evidence>
<feature type="transmembrane region" description="Helical" evidence="1">
    <location>
        <begin position="20"/>
        <end position="45"/>
    </location>
</feature>
<comment type="caution">
    <text evidence="2">The sequence shown here is derived from an EMBL/GenBank/DDBJ whole genome shotgun (WGS) entry which is preliminary data.</text>
</comment>
<dbReference type="EMBL" id="MEZQ01000043">
    <property type="protein sequence ID" value="OGD58943.1"/>
    <property type="molecule type" value="Genomic_DNA"/>
</dbReference>
<reference evidence="2 3" key="1">
    <citation type="journal article" date="2016" name="Nat. Commun.">
        <title>Thousands of microbial genomes shed light on interconnected biogeochemical processes in an aquifer system.</title>
        <authorList>
            <person name="Anantharaman K."/>
            <person name="Brown C.T."/>
            <person name="Hug L.A."/>
            <person name="Sharon I."/>
            <person name="Castelle C.J."/>
            <person name="Probst A.J."/>
            <person name="Thomas B.C."/>
            <person name="Singh A."/>
            <person name="Wilkins M.J."/>
            <person name="Karaoz U."/>
            <person name="Brodie E.L."/>
            <person name="Williams K.H."/>
            <person name="Hubbard S.S."/>
            <person name="Banfield J.F."/>
        </authorList>
    </citation>
    <scope>NUCLEOTIDE SEQUENCE [LARGE SCALE GENOMIC DNA]</scope>
</reference>
<gene>
    <name evidence="2" type="ORF">A3I57_02980</name>
</gene>
<protein>
    <recommendedName>
        <fullName evidence="4">Type II secretion system protein J</fullName>
    </recommendedName>
</protein>
<dbReference type="InterPro" id="IPR012902">
    <property type="entry name" value="N_methyl_site"/>
</dbReference>
<accession>A0A1F5DUY1</accession>
<evidence type="ECO:0008006" key="4">
    <source>
        <dbReference type="Google" id="ProtNLM"/>
    </source>
</evidence>
<keyword evidence="1" id="KW-0812">Transmembrane</keyword>
<evidence type="ECO:0000256" key="1">
    <source>
        <dbReference type="SAM" id="Phobius"/>
    </source>
</evidence>
<keyword evidence="1" id="KW-0472">Membrane</keyword>
<evidence type="ECO:0000313" key="3">
    <source>
        <dbReference type="Proteomes" id="UP000176364"/>
    </source>
</evidence>
<sequence length="204" mass="21949">MKNNKTTNYQLLTTNLKGGLSLIELLIAFSIIGLVSILVAAVYFAHSRLFSTQNTSIDVASQNRLALDEMTNQIRESQQVATSCCSPTETTSDQVLVLGLWPLNVSGEPQDPTNGFDYIVYKRDPTDNTKLLKKIVPAAGSTRSQVSKIIATSLATEASGLNFTYDNANPSLASELTINLTTSANSGGKTITSTQTTKAVLRNK</sequence>
<name>A0A1F5DUY1_9BACT</name>
<proteinExistence type="predicted"/>
<organism evidence="2 3">
    <name type="scientific">Candidatus Beckwithbacteria bacterium RIFCSPLOWO2_02_FULL_47_23</name>
    <dbReference type="NCBI Taxonomy" id="1797463"/>
    <lineage>
        <taxon>Bacteria</taxon>
        <taxon>Candidatus Beckwithiibacteriota</taxon>
    </lineage>
</organism>
<dbReference type="Proteomes" id="UP000176364">
    <property type="component" value="Unassembled WGS sequence"/>
</dbReference>
<dbReference type="PROSITE" id="PS00409">
    <property type="entry name" value="PROKAR_NTER_METHYL"/>
    <property type="match status" value="1"/>
</dbReference>
<keyword evidence="1" id="KW-1133">Transmembrane helix</keyword>
<dbReference type="AlphaFoldDB" id="A0A1F5DUY1"/>